<dbReference type="CDD" id="cd06261">
    <property type="entry name" value="TM_PBP2"/>
    <property type="match status" value="1"/>
</dbReference>
<evidence type="ECO:0000256" key="1">
    <source>
        <dbReference type="ARBA" id="ARBA00004651"/>
    </source>
</evidence>
<keyword evidence="4 7" id="KW-0812">Transmembrane</keyword>
<evidence type="ECO:0000256" key="7">
    <source>
        <dbReference type="RuleBase" id="RU363032"/>
    </source>
</evidence>
<feature type="transmembrane region" description="Helical" evidence="7">
    <location>
        <begin position="255"/>
        <end position="273"/>
    </location>
</feature>
<dbReference type="Gene3D" id="1.10.3720.10">
    <property type="entry name" value="MetI-like"/>
    <property type="match status" value="1"/>
</dbReference>
<sequence>MSTSTQAPDQPRTRGPVDDAPTAPVAVARRTPQGRFMKILPWIVTPALVIVIVAAWHLYVTIAKVNPFVFPPPAAVGEAFVVLLADPATWSEVGITVTEILAGFAIAVVLGVLVGVLLGKLPWLELSIRPLIVISQVAPKVAFIPLFVIWFGFGMTSKIVLAALLAFFPVMLNVLLGVRSVERGQREVMSSLNASRFQTFTQLELRSLQPYLFAGMEVAIVLATIGAIVGEYLGGSEGLGAMVVRAMNSLDASRTFALILLLSLIGLVLYLIVNEAKRFFIPWHESVYGLRAET</sequence>
<name>A0A3S9WE63_9MICO</name>
<evidence type="ECO:0000256" key="2">
    <source>
        <dbReference type="ARBA" id="ARBA00022448"/>
    </source>
</evidence>
<evidence type="ECO:0000256" key="5">
    <source>
        <dbReference type="ARBA" id="ARBA00022989"/>
    </source>
</evidence>
<evidence type="ECO:0000259" key="9">
    <source>
        <dbReference type="PROSITE" id="PS50928"/>
    </source>
</evidence>
<organism evidence="10 11">
    <name type="scientific">Microbacterium lemovicicum</name>
    <dbReference type="NCBI Taxonomy" id="1072463"/>
    <lineage>
        <taxon>Bacteria</taxon>
        <taxon>Bacillati</taxon>
        <taxon>Actinomycetota</taxon>
        <taxon>Actinomycetes</taxon>
        <taxon>Micrococcales</taxon>
        <taxon>Microbacteriaceae</taxon>
        <taxon>Microbacterium</taxon>
    </lineage>
</organism>
<keyword evidence="3" id="KW-1003">Cell membrane</keyword>
<dbReference type="GO" id="GO:0055085">
    <property type="term" value="P:transmembrane transport"/>
    <property type="evidence" value="ECO:0007669"/>
    <property type="project" value="InterPro"/>
</dbReference>
<feature type="transmembrane region" description="Helical" evidence="7">
    <location>
        <begin position="100"/>
        <end position="119"/>
    </location>
</feature>
<protein>
    <submittedName>
        <fullName evidence="10">Riboflavin transport system permease protein RibX</fullName>
    </submittedName>
</protein>
<dbReference type="InterPro" id="IPR000515">
    <property type="entry name" value="MetI-like"/>
</dbReference>
<dbReference type="PANTHER" id="PTHR30151:SF20">
    <property type="entry name" value="ABC TRANSPORTER PERMEASE PROTEIN HI_0355-RELATED"/>
    <property type="match status" value="1"/>
</dbReference>
<evidence type="ECO:0000313" key="11">
    <source>
        <dbReference type="Proteomes" id="UP000276888"/>
    </source>
</evidence>
<evidence type="ECO:0000256" key="3">
    <source>
        <dbReference type="ARBA" id="ARBA00022475"/>
    </source>
</evidence>
<feature type="domain" description="ABC transmembrane type-1" evidence="9">
    <location>
        <begin position="93"/>
        <end position="273"/>
    </location>
</feature>
<feature type="region of interest" description="Disordered" evidence="8">
    <location>
        <begin position="1"/>
        <end position="22"/>
    </location>
</feature>
<evidence type="ECO:0000256" key="6">
    <source>
        <dbReference type="ARBA" id="ARBA00023136"/>
    </source>
</evidence>
<dbReference type="Pfam" id="PF00528">
    <property type="entry name" value="BPD_transp_1"/>
    <property type="match status" value="1"/>
</dbReference>
<dbReference type="Proteomes" id="UP000276888">
    <property type="component" value="Chromosome"/>
</dbReference>
<feature type="transmembrane region" description="Helical" evidence="7">
    <location>
        <begin position="39"/>
        <end position="59"/>
    </location>
</feature>
<accession>A0A3S9WE63</accession>
<dbReference type="PANTHER" id="PTHR30151">
    <property type="entry name" value="ALKANE SULFONATE ABC TRANSPORTER-RELATED, MEMBRANE SUBUNIT"/>
    <property type="match status" value="1"/>
</dbReference>
<keyword evidence="6 7" id="KW-0472">Membrane</keyword>
<feature type="transmembrane region" description="Helical" evidence="7">
    <location>
        <begin position="131"/>
        <end position="153"/>
    </location>
</feature>
<reference evidence="10 11" key="1">
    <citation type="submission" date="2018-08" db="EMBL/GenBank/DDBJ databases">
        <title>Microbacterium lemovicicum sp. nov., a bacterium isolated from a natural uranium-rich soil.</title>
        <authorList>
            <person name="ORTET P."/>
        </authorList>
    </citation>
    <scope>NUCLEOTIDE SEQUENCE [LARGE SCALE GENOMIC DNA]</scope>
    <source>
        <strain evidence="10 11">Viu22</strain>
    </source>
</reference>
<dbReference type="SUPFAM" id="SSF161098">
    <property type="entry name" value="MetI-like"/>
    <property type="match status" value="1"/>
</dbReference>
<dbReference type="PROSITE" id="PS50928">
    <property type="entry name" value="ABC_TM1"/>
    <property type="match status" value="1"/>
</dbReference>
<dbReference type="GO" id="GO:0005886">
    <property type="term" value="C:plasma membrane"/>
    <property type="evidence" value="ECO:0007669"/>
    <property type="project" value="UniProtKB-SubCell"/>
</dbReference>
<evidence type="ECO:0000256" key="8">
    <source>
        <dbReference type="SAM" id="MobiDB-lite"/>
    </source>
</evidence>
<dbReference type="KEGG" id="mlv:CVS47_02977"/>
<dbReference type="RefSeq" id="WP_206502665.1">
    <property type="nucleotide sequence ID" value="NZ_CP031423.1"/>
</dbReference>
<proteinExistence type="inferred from homology"/>
<comment type="subcellular location">
    <subcellularLocation>
        <location evidence="1 7">Cell membrane</location>
        <topology evidence="1 7">Multi-pass membrane protein</topology>
    </subcellularLocation>
</comment>
<feature type="transmembrane region" description="Helical" evidence="7">
    <location>
        <begin position="159"/>
        <end position="178"/>
    </location>
</feature>
<keyword evidence="5 7" id="KW-1133">Transmembrane helix</keyword>
<gene>
    <name evidence="10" type="primary">ribX_4</name>
    <name evidence="10" type="ORF">CVS47_02977</name>
</gene>
<feature type="transmembrane region" description="Helical" evidence="7">
    <location>
        <begin position="211"/>
        <end position="235"/>
    </location>
</feature>
<keyword evidence="11" id="KW-1185">Reference proteome</keyword>
<keyword evidence="2 7" id="KW-0813">Transport</keyword>
<evidence type="ECO:0000256" key="4">
    <source>
        <dbReference type="ARBA" id="ARBA00022692"/>
    </source>
</evidence>
<evidence type="ECO:0000313" key="10">
    <source>
        <dbReference type="EMBL" id="AZS38324.1"/>
    </source>
</evidence>
<dbReference type="AlphaFoldDB" id="A0A3S9WE63"/>
<dbReference type="EMBL" id="CP031423">
    <property type="protein sequence ID" value="AZS38324.1"/>
    <property type="molecule type" value="Genomic_DNA"/>
</dbReference>
<comment type="similarity">
    <text evidence="7">Belongs to the binding-protein-dependent transport system permease family.</text>
</comment>
<dbReference type="InterPro" id="IPR035906">
    <property type="entry name" value="MetI-like_sf"/>
</dbReference>